<accession>A0ABV5ZT95</accession>
<dbReference type="EMBL" id="JBHLZU010000007">
    <property type="protein sequence ID" value="MFB9904106.1"/>
    <property type="molecule type" value="Genomic_DNA"/>
</dbReference>
<proteinExistence type="predicted"/>
<reference evidence="1 2" key="1">
    <citation type="submission" date="2024-09" db="EMBL/GenBank/DDBJ databases">
        <authorList>
            <person name="Sun Q."/>
            <person name="Mori K."/>
        </authorList>
    </citation>
    <scope>NUCLEOTIDE SEQUENCE [LARGE SCALE GENOMIC DNA]</scope>
    <source>
        <strain evidence="1 2">TBRC 7907</strain>
    </source>
</reference>
<organism evidence="1 2">
    <name type="scientific">Allokutzneria oryzae</name>
    <dbReference type="NCBI Taxonomy" id="1378989"/>
    <lineage>
        <taxon>Bacteria</taxon>
        <taxon>Bacillati</taxon>
        <taxon>Actinomycetota</taxon>
        <taxon>Actinomycetes</taxon>
        <taxon>Pseudonocardiales</taxon>
        <taxon>Pseudonocardiaceae</taxon>
        <taxon>Allokutzneria</taxon>
    </lineage>
</organism>
<sequence length="111" mass="12499">MDVGGQRVMWRASRNFVVTVDGVEECLGDGTVVGTWPGPAFFDELVYAGYPLSYTLMGPEGCAPAKEWFEFTIHPESGEVDMCGRREGSTVYDLSYEWPLVLDWYREHAAH</sequence>
<comment type="caution">
    <text evidence="1">The sequence shown here is derived from an EMBL/GenBank/DDBJ whole genome shotgun (WGS) entry which is preliminary data.</text>
</comment>
<protein>
    <submittedName>
        <fullName evidence="1">Uncharacterized protein</fullName>
    </submittedName>
</protein>
<evidence type="ECO:0000313" key="2">
    <source>
        <dbReference type="Proteomes" id="UP001589693"/>
    </source>
</evidence>
<name>A0ABV5ZT95_9PSEU</name>
<gene>
    <name evidence="1" type="ORF">ACFFQA_09150</name>
</gene>
<evidence type="ECO:0000313" key="1">
    <source>
        <dbReference type="EMBL" id="MFB9904106.1"/>
    </source>
</evidence>
<dbReference type="RefSeq" id="WP_377851268.1">
    <property type="nucleotide sequence ID" value="NZ_JBHLZU010000007.1"/>
</dbReference>
<dbReference type="Proteomes" id="UP001589693">
    <property type="component" value="Unassembled WGS sequence"/>
</dbReference>
<keyword evidence="2" id="KW-1185">Reference proteome</keyword>